<evidence type="ECO:0000313" key="3">
    <source>
        <dbReference type="EMBL" id="QHI39037.1"/>
    </source>
</evidence>
<evidence type="ECO:0000256" key="1">
    <source>
        <dbReference type="SAM" id="Phobius"/>
    </source>
</evidence>
<proteinExistence type="predicted"/>
<keyword evidence="4" id="KW-1185">Reference proteome</keyword>
<dbReference type="KEGG" id="kan:IMCC3317_44370"/>
<feature type="chain" id="PRO_5029763422" evidence="2">
    <location>
        <begin position="28"/>
        <end position="287"/>
    </location>
</feature>
<evidence type="ECO:0000313" key="4">
    <source>
        <dbReference type="Proteomes" id="UP000464657"/>
    </source>
</evidence>
<accession>A0A7L4ZRA6</accession>
<keyword evidence="1" id="KW-0812">Transmembrane</keyword>
<name>A0A7L4ZRA6_9FLAO</name>
<protein>
    <submittedName>
        <fullName evidence="3">Uncharacterized protein</fullName>
    </submittedName>
</protein>
<keyword evidence="2" id="KW-0732">Signal</keyword>
<sequence>MKHVKQKFNLVLSFVTAFLLLPALSIAQNAEVVEKGSFQALKTPIILVVALIVAIGLLILIEKKVPRKVRPIFSIVFLLASVFFGFKIYMSIMAPVEFKQEKEKRYSAVIHNLKDIRDSQLAHKTITGNYAKDFTALENFIETAQFAIVEKRDTSYTYFDKVYKIDKLKEEVILDTLSFEPVRDSLFKGTDRYKKMKFVPYAKNDQQEFTMKVDSIIVNGYTAPVFKVSVDKTLVLYDLDKDLLRQETRVISVDQVDGKEIFVGSLDKVSDSGNWPTSYEIESKKKK</sequence>
<evidence type="ECO:0000256" key="2">
    <source>
        <dbReference type="SAM" id="SignalP"/>
    </source>
</evidence>
<feature type="transmembrane region" description="Helical" evidence="1">
    <location>
        <begin position="73"/>
        <end position="92"/>
    </location>
</feature>
<feature type="transmembrane region" description="Helical" evidence="1">
    <location>
        <begin position="43"/>
        <end position="61"/>
    </location>
</feature>
<dbReference type="OrthoDB" id="1466422at2"/>
<reference evidence="3 4" key="1">
    <citation type="journal article" date="2013" name="Int. J. Syst. Evol. Microbiol.">
        <title>Kordia antarctica sp. nov., isolated from Antarctic seawater.</title>
        <authorList>
            <person name="Baek K."/>
            <person name="Choi A."/>
            <person name="Kang I."/>
            <person name="Lee K."/>
            <person name="Cho J.C."/>
        </authorList>
    </citation>
    <scope>NUCLEOTIDE SEQUENCE [LARGE SCALE GENOMIC DNA]</scope>
    <source>
        <strain evidence="3 4">IMCC3317</strain>
    </source>
</reference>
<keyword evidence="1" id="KW-0472">Membrane</keyword>
<dbReference type="Proteomes" id="UP000464657">
    <property type="component" value="Chromosome"/>
</dbReference>
<dbReference type="EMBL" id="CP019288">
    <property type="protein sequence ID" value="QHI39037.1"/>
    <property type="molecule type" value="Genomic_DNA"/>
</dbReference>
<dbReference type="RefSeq" id="WP_160131547.1">
    <property type="nucleotide sequence ID" value="NZ_CP019288.1"/>
</dbReference>
<gene>
    <name evidence="3" type="ORF">IMCC3317_44370</name>
</gene>
<keyword evidence="1" id="KW-1133">Transmembrane helix</keyword>
<feature type="signal peptide" evidence="2">
    <location>
        <begin position="1"/>
        <end position="27"/>
    </location>
</feature>
<dbReference type="AlphaFoldDB" id="A0A7L4ZRA6"/>
<organism evidence="3 4">
    <name type="scientific">Kordia antarctica</name>
    <dbReference type="NCBI Taxonomy" id="1218801"/>
    <lineage>
        <taxon>Bacteria</taxon>
        <taxon>Pseudomonadati</taxon>
        <taxon>Bacteroidota</taxon>
        <taxon>Flavobacteriia</taxon>
        <taxon>Flavobacteriales</taxon>
        <taxon>Flavobacteriaceae</taxon>
        <taxon>Kordia</taxon>
    </lineage>
</organism>